<feature type="region of interest" description="Disordered" evidence="1">
    <location>
        <begin position="139"/>
        <end position="190"/>
    </location>
</feature>
<dbReference type="RefSeq" id="WP_227995002.1">
    <property type="nucleotide sequence ID" value="NZ_JAJFOE010000001.1"/>
</dbReference>
<organism evidence="4 5">
    <name type="scientific">Nocardia africana</name>
    <dbReference type="NCBI Taxonomy" id="134964"/>
    <lineage>
        <taxon>Bacteria</taxon>
        <taxon>Bacillati</taxon>
        <taxon>Actinomycetota</taxon>
        <taxon>Actinomycetes</taxon>
        <taxon>Mycobacteriales</taxon>
        <taxon>Nocardiaceae</taxon>
        <taxon>Nocardia</taxon>
    </lineage>
</organism>
<feature type="compositionally biased region" description="Low complexity" evidence="1">
    <location>
        <begin position="168"/>
        <end position="179"/>
    </location>
</feature>
<name>A0A378X146_9NOCA</name>
<evidence type="ECO:0000256" key="2">
    <source>
        <dbReference type="SAM" id="Phobius"/>
    </source>
</evidence>
<feature type="transmembrane region" description="Helical" evidence="2">
    <location>
        <begin position="35"/>
        <end position="68"/>
    </location>
</feature>
<keyword evidence="2" id="KW-0472">Membrane</keyword>
<reference evidence="4 5" key="1">
    <citation type="submission" date="2018-06" db="EMBL/GenBank/DDBJ databases">
        <authorList>
            <consortium name="Pathogen Informatics"/>
            <person name="Doyle S."/>
        </authorList>
    </citation>
    <scope>NUCLEOTIDE SEQUENCE [LARGE SCALE GENOMIC DNA]</scope>
    <source>
        <strain evidence="4 5">NCTC13184</strain>
    </source>
</reference>
<keyword evidence="2" id="KW-0812">Transmembrane</keyword>
<dbReference type="InterPro" id="IPR019692">
    <property type="entry name" value="CFP-6_PH"/>
</dbReference>
<dbReference type="Pfam" id="PF10756">
    <property type="entry name" value="bPH_6"/>
    <property type="match status" value="1"/>
</dbReference>
<dbReference type="AlphaFoldDB" id="A0A378X146"/>
<feature type="compositionally biased region" description="Basic and acidic residues" evidence="1">
    <location>
        <begin position="144"/>
        <end position="167"/>
    </location>
</feature>
<feature type="domain" description="Low molecular weight protein antigen 6 PH" evidence="3">
    <location>
        <begin position="71"/>
        <end position="141"/>
    </location>
</feature>
<accession>A0A378X146</accession>
<feature type="compositionally biased region" description="Basic and acidic residues" evidence="1">
    <location>
        <begin position="180"/>
        <end position="190"/>
    </location>
</feature>
<evidence type="ECO:0000313" key="4">
    <source>
        <dbReference type="EMBL" id="SUA46862.1"/>
    </source>
</evidence>
<keyword evidence="2" id="KW-1133">Transmembrane helix</keyword>
<dbReference type="Proteomes" id="UP000255082">
    <property type="component" value="Unassembled WGS sequence"/>
</dbReference>
<feature type="region of interest" description="Disordered" evidence="1">
    <location>
        <begin position="1"/>
        <end position="22"/>
    </location>
</feature>
<sequence length="190" mass="20469">MSSPQQSVPPAQSSHTAEGGTDTGRVIRIPRLGHLGVFILLFCVAFPFFGWPAVLWILFLIPIAAAWWVERSRTTVSAGGLDLRTTFGSRHIDWSQIQGLRIPKRGWVRAHLSDGSEVALPAVSYDRLKDLVAASDGRIPDPFARPEKSAAGTDDKNDEKDGIEARSAESGAADSSSADVAEKPDTSTDD</sequence>
<proteinExistence type="predicted"/>
<evidence type="ECO:0000259" key="3">
    <source>
        <dbReference type="Pfam" id="PF10756"/>
    </source>
</evidence>
<dbReference type="EMBL" id="UGRU01000001">
    <property type="protein sequence ID" value="SUA46862.1"/>
    <property type="molecule type" value="Genomic_DNA"/>
</dbReference>
<gene>
    <name evidence="4" type="primary">cfp6</name>
    <name evidence="4" type="ORF">NCTC13184_05395</name>
</gene>
<protein>
    <submittedName>
        <fullName evidence="4">CFP-6</fullName>
    </submittedName>
</protein>
<evidence type="ECO:0000313" key="5">
    <source>
        <dbReference type="Proteomes" id="UP000255082"/>
    </source>
</evidence>
<feature type="compositionally biased region" description="Low complexity" evidence="1">
    <location>
        <begin position="1"/>
        <end position="14"/>
    </location>
</feature>
<evidence type="ECO:0000256" key="1">
    <source>
        <dbReference type="SAM" id="MobiDB-lite"/>
    </source>
</evidence>